<accession>A0A8B9V925</accession>
<dbReference type="GO" id="GO:0042138">
    <property type="term" value="P:meiotic DNA double-strand break formation"/>
    <property type="evidence" value="ECO:0007669"/>
    <property type="project" value="InterPro"/>
</dbReference>
<feature type="region of interest" description="Disordered" evidence="2">
    <location>
        <begin position="600"/>
        <end position="621"/>
    </location>
</feature>
<dbReference type="GO" id="GO:0006310">
    <property type="term" value="P:DNA recombination"/>
    <property type="evidence" value="ECO:0007669"/>
    <property type="project" value="InterPro"/>
</dbReference>
<dbReference type="Proteomes" id="UP000694549">
    <property type="component" value="Unplaced"/>
</dbReference>
<dbReference type="GO" id="GO:0007129">
    <property type="term" value="P:homologous chromosome pairing at meiosis"/>
    <property type="evidence" value="ECO:0007669"/>
    <property type="project" value="TreeGrafter"/>
</dbReference>
<evidence type="ECO:0000256" key="1">
    <source>
        <dbReference type="SAM" id="Coils"/>
    </source>
</evidence>
<organism evidence="3 4">
    <name type="scientific">Anas zonorhyncha</name>
    <name type="common">Eastern spot-billed duck</name>
    <dbReference type="NCBI Taxonomy" id="75864"/>
    <lineage>
        <taxon>Eukaryota</taxon>
        <taxon>Metazoa</taxon>
        <taxon>Chordata</taxon>
        <taxon>Craniata</taxon>
        <taxon>Vertebrata</taxon>
        <taxon>Euteleostomi</taxon>
        <taxon>Archelosauria</taxon>
        <taxon>Archosauria</taxon>
        <taxon>Dinosauria</taxon>
        <taxon>Saurischia</taxon>
        <taxon>Theropoda</taxon>
        <taxon>Coelurosauria</taxon>
        <taxon>Aves</taxon>
        <taxon>Neognathae</taxon>
        <taxon>Galloanserae</taxon>
        <taxon>Anseriformes</taxon>
        <taxon>Anatidae</taxon>
        <taxon>Anatinae</taxon>
        <taxon>Anas</taxon>
    </lineage>
</organism>
<reference evidence="3" key="2">
    <citation type="submission" date="2025-09" db="UniProtKB">
        <authorList>
            <consortium name="Ensembl"/>
        </authorList>
    </citation>
    <scope>IDENTIFICATION</scope>
</reference>
<feature type="compositionally biased region" description="Basic and acidic residues" evidence="2">
    <location>
        <begin position="468"/>
        <end position="485"/>
    </location>
</feature>
<feature type="compositionally biased region" description="Polar residues" evidence="2">
    <location>
        <begin position="270"/>
        <end position="281"/>
    </location>
</feature>
<dbReference type="GO" id="GO:0000794">
    <property type="term" value="C:condensed nuclear chromosome"/>
    <property type="evidence" value="ECO:0007669"/>
    <property type="project" value="TreeGrafter"/>
</dbReference>
<feature type="region of interest" description="Disordered" evidence="2">
    <location>
        <begin position="261"/>
        <end position="281"/>
    </location>
</feature>
<protein>
    <submittedName>
        <fullName evidence="3">Interactor of HORMAD1 1</fullName>
    </submittedName>
</protein>
<reference evidence="3" key="1">
    <citation type="submission" date="2025-08" db="UniProtKB">
        <authorList>
            <consortium name="Ensembl"/>
        </authorList>
    </citation>
    <scope>IDENTIFICATION</scope>
</reference>
<feature type="compositionally biased region" description="Low complexity" evidence="2">
    <location>
        <begin position="605"/>
        <end position="614"/>
    </location>
</feature>
<dbReference type="PANTHER" id="PTHR35662:SF1">
    <property type="entry name" value="INTERACTOR OF HORMAD1 PROTEIN 1"/>
    <property type="match status" value="1"/>
</dbReference>
<evidence type="ECO:0000313" key="4">
    <source>
        <dbReference type="Proteomes" id="UP000694549"/>
    </source>
</evidence>
<feature type="region of interest" description="Disordered" evidence="2">
    <location>
        <begin position="435"/>
        <end position="487"/>
    </location>
</feature>
<keyword evidence="4" id="KW-1185">Reference proteome</keyword>
<keyword evidence="1" id="KW-0175">Coiled coil</keyword>
<evidence type="ECO:0000256" key="2">
    <source>
        <dbReference type="SAM" id="MobiDB-lite"/>
    </source>
</evidence>
<dbReference type="InterPro" id="IPR031529">
    <property type="entry name" value="IHO1"/>
</dbReference>
<sequence length="635" mass="69406">MNFNVWNIKEMLSTPTASGPNKFSVRSNAPSDYSSLSDSQLLFGSQFCPENMQSAAAPLELGTQLGQHNSQDSEPSIFSKYQTKPQLFDEDTREKGLLNFCAGRGKSVLEIFEVNKNKIKDKYDREVLSTFISSINDRLQGLQACLDKFEEMFNSRNKSILVHLETISKTLQDALQSHSDLVLKALADKSQMEQALLEMERRLAAKDMEISDVKCSVQQLKESLESLPAQLSDQHLKLCEELGSLKLPSALAELQTFMSSTRAPPRMVDDSSQTSPGTCQGCASRQETEHWPCCRGRGGCSSLGPSQHGALPVGSQPTGDGTPGKDLSTASGGSSVAQVSPVAQVVCGRENTSVQEVRSVPEPQSHATHPCMCCANTQCLGESQKKRCPVAQEVSLLTPLRKAIRRSTAAFKNVTPSQQRQPQVCHLFVQNNVPGQRDGNSSTDHELENVAVGNKAKQKSGRIPWNKIMERKKTYPSKRKGELSRGADGGLKQVRANRIIALGSSRKKCLPRYTVGLNLENSNPVSSAPNQQMLGSAQPRLTRNFLPVPCSSKGMQQLADKTRRNLENKKRVIVSSARRNFWDSSPQENVFSLCSTTGGKQMSCSPGSSKPGPGNALPQQSTECCSLVFDSDYSD</sequence>
<dbReference type="Ensembl" id="ENSAZOT00000020421.1">
    <property type="protein sequence ID" value="ENSAZOP00000019005.1"/>
    <property type="gene ID" value="ENSAZOG00000012363.1"/>
</dbReference>
<proteinExistence type="predicted"/>
<evidence type="ECO:0000313" key="3">
    <source>
        <dbReference type="Ensembl" id="ENSAZOP00000019005.1"/>
    </source>
</evidence>
<dbReference type="Pfam" id="PF15771">
    <property type="entry name" value="IHO1"/>
    <property type="match status" value="1"/>
</dbReference>
<feature type="coiled-coil region" evidence="1">
    <location>
        <begin position="182"/>
        <end position="209"/>
    </location>
</feature>
<dbReference type="PANTHER" id="PTHR35662">
    <property type="entry name" value="INTERACTOR OF HORMAD1 PROTEIN 1"/>
    <property type="match status" value="1"/>
</dbReference>
<feature type="region of interest" description="Disordered" evidence="2">
    <location>
        <begin position="305"/>
        <end position="336"/>
    </location>
</feature>
<name>A0A8B9V925_9AVES</name>
<dbReference type="AlphaFoldDB" id="A0A8B9V925"/>